<dbReference type="EMBL" id="JAULSX010000007">
    <property type="protein sequence ID" value="KAK3488149.1"/>
    <property type="molecule type" value="Genomic_DNA"/>
</dbReference>
<protein>
    <submittedName>
        <fullName evidence="1">Uncharacterized protein</fullName>
    </submittedName>
</protein>
<gene>
    <name evidence="1" type="ORF">B0T23DRAFT_288334</name>
</gene>
<sequence length="106" mass="11544">MLPATAGVAGLPWHGTVRAGMAPHFCGNKNRKKEKFTKSRKSNIPSYALCSTSNTTKRPFTALTAFVPSSPPRFPRHVLRSDLPDSSPQFLQVNARDDILGDTCCA</sequence>
<reference evidence="1 2" key="1">
    <citation type="journal article" date="2023" name="Mol. Phylogenet. Evol.">
        <title>Genome-scale phylogeny and comparative genomics of the fungal order Sordariales.</title>
        <authorList>
            <person name="Hensen N."/>
            <person name="Bonometti L."/>
            <person name="Westerberg I."/>
            <person name="Brannstrom I.O."/>
            <person name="Guillou S."/>
            <person name="Cros-Aarteil S."/>
            <person name="Calhoun S."/>
            <person name="Haridas S."/>
            <person name="Kuo A."/>
            <person name="Mondo S."/>
            <person name="Pangilinan J."/>
            <person name="Riley R."/>
            <person name="LaButti K."/>
            <person name="Andreopoulos B."/>
            <person name="Lipzen A."/>
            <person name="Chen C."/>
            <person name="Yan M."/>
            <person name="Daum C."/>
            <person name="Ng V."/>
            <person name="Clum A."/>
            <person name="Steindorff A."/>
            <person name="Ohm R.A."/>
            <person name="Martin F."/>
            <person name="Silar P."/>
            <person name="Natvig D.O."/>
            <person name="Lalanne C."/>
            <person name="Gautier V."/>
            <person name="Ament-Velasquez S.L."/>
            <person name="Kruys A."/>
            <person name="Hutchinson M.I."/>
            <person name="Powell A.J."/>
            <person name="Barry K."/>
            <person name="Miller A.N."/>
            <person name="Grigoriev I.V."/>
            <person name="Debuchy R."/>
            <person name="Gladieux P."/>
            <person name="Hiltunen Thoren M."/>
            <person name="Johannesson H."/>
        </authorList>
    </citation>
    <scope>NUCLEOTIDE SEQUENCE [LARGE SCALE GENOMIC DNA]</scope>
    <source>
        <strain evidence="1 2">FGSC 10403</strain>
    </source>
</reference>
<name>A0AAJ0I2X6_9PEZI</name>
<dbReference type="RefSeq" id="XP_062690276.1">
    <property type="nucleotide sequence ID" value="XM_062834260.1"/>
</dbReference>
<accession>A0AAJ0I2X6</accession>
<comment type="caution">
    <text evidence="1">The sequence shown here is derived from an EMBL/GenBank/DDBJ whole genome shotgun (WGS) entry which is preliminary data.</text>
</comment>
<proteinExistence type="predicted"/>
<organism evidence="1 2">
    <name type="scientific">Neurospora hispaniola</name>
    <dbReference type="NCBI Taxonomy" id="588809"/>
    <lineage>
        <taxon>Eukaryota</taxon>
        <taxon>Fungi</taxon>
        <taxon>Dikarya</taxon>
        <taxon>Ascomycota</taxon>
        <taxon>Pezizomycotina</taxon>
        <taxon>Sordariomycetes</taxon>
        <taxon>Sordariomycetidae</taxon>
        <taxon>Sordariales</taxon>
        <taxon>Sordariaceae</taxon>
        <taxon>Neurospora</taxon>
    </lineage>
</organism>
<evidence type="ECO:0000313" key="2">
    <source>
        <dbReference type="Proteomes" id="UP001285908"/>
    </source>
</evidence>
<dbReference type="Proteomes" id="UP001285908">
    <property type="component" value="Unassembled WGS sequence"/>
</dbReference>
<evidence type="ECO:0000313" key="1">
    <source>
        <dbReference type="EMBL" id="KAK3488149.1"/>
    </source>
</evidence>
<dbReference type="GeneID" id="87871882"/>
<keyword evidence="2" id="KW-1185">Reference proteome</keyword>
<feature type="non-terminal residue" evidence="1">
    <location>
        <position position="106"/>
    </location>
</feature>
<dbReference type="AlphaFoldDB" id="A0AAJ0I2X6"/>